<dbReference type="SUPFAM" id="SSF52540">
    <property type="entry name" value="P-loop containing nucleoside triphosphate hydrolases"/>
    <property type="match status" value="1"/>
</dbReference>
<dbReference type="Pfam" id="PF23559">
    <property type="entry name" value="WHD_DRP"/>
    <property type="match status" value="1"/>
</dbReference>
<name>A0A3S3MXQ6_9MAGN</name>
<dbReference type="InterPro" id="IPR056789">
    <property type="entry name" value="LRR_R13L1-DRL21"/>
</dbReference>
<dbReference type="GO" id="GO:0043531">
    <property type="term" value="F:ADP binding"/>
    <property type="evidence" value="ECO:0007669"/>
    <property type="project" value="InterPro"/>
</dbReference>
<evidence type="ECO:0000256" key="6">
    <source>
        <dbReference type="SAM" id="Coils"/>
    </source>
</evidence>
<dbReference type="InterPro" id="IPR032675">
    <property type="entry name" value="LRR_dom_sf"/>
</dbReference>
<dbReference type="InterPro" id="IPR036388">
    <property type="entry name" value="WH-like_DNA-bd_sf"/>
</dbReference>
<evidence type="ECO:0000256" key="3">
    <source>
        <dbReference type="ARBA" id="ARBA00022741"/>
    </source>
</evidence>
<dbReference type="SUPFAM" id="SSF52058">
    <property type="entry name" value="L domain-like"/>
    <property type="match status" value="3"/>
</dbReference>
<feature type="domain" description="Disease resistance N-terminal" evidence="9">
    <location>
        <begin position="12"/>
        <end position="93"/>
    </location>
</feature>
<dbReference type="GO" id="GO:0051707">
    <property type="term" value="P:response to other organism"/>
    <property type="evidence" value="ECO:0007669"/>
    <property type="project" value="UniProtKB-ARBA"/>
</dbReference>
<evidence type="ECO:0000313" key="12">
    <source>
        <dbReference type="EMBL" id="RWR91943.1"/>
    </source>
</evidence>
<comment type="caution">
    <text evidence="12">The sequence shown here is derived from an EMBL/GenBank/DDBJ whole genome shotgun (WGS) entry which is preliminary data.</text>
</comment>
<evidence type="ECO:0000259" key="8">
    <source>
        <dbReference type="Pfam" id="PF00931"/>
    </source>
</evidence>
<feature type="domain" description="NB-ARC" evidence="8">
    <location>
        <begin position="170"/>
        <end position="341"/>
    </location>
</feature>
<evidence type="ECO:0000256" key="7">
    <source>
        <dbReference type="SAM" id="MobiDB-lite"/>
    </source>
</evidence>
<evidence type="ECO:0000256" key="1">
    <source>
        <dbReference type="ARBA" id="ARBA00022614"/>
    </source>
</evidence>
<dbReference type="GO" id="GO:0006952">
    <property type="term" value="P:defense response"/>
    <property type="evidence" value="ECO:0007669"/>
    <property type="project" value="UniProtKB-KW"/>
</dbReference>
<dbReference type="InterPro" id="IPR058922">
    <property type="entry name" value="WHD_DRP"/>
</dbReference>
<dbReference type="InterPro" id="IPR038005">
    <property type="entry name" value="RX-like_CC"/>
</dbReference>
<evidence type="ECO:0000313" key="13">
    <source>
        <dbReference type="Proteomes" id="UP000283530"/>
    </source>
</evidence>
<dbReference type="GO" id="GO:0005524">
    <property type="term" value="F:ATP binding"/>
    <property type="evidence" value="ECO:0007669"/>
    <property type="project" value="UniProtKB-KW"/>
</dbReference>
<dbReference type="Gene3D" id="1.10.10.10">
    <property type="entry name" value="Winged helix-like DNA-binding domain superfamily/Winged helix DNA-binding domain"/>
    <property type="match status" value="1"/>
</dbReference>
<dbReference type="PANTHER" id="PTHR36766">
    <property type="entry name" value="PLANT BROAD-SPECTRUM MILDEW RESISTANCE PROTEIN RPW8"/>
    <property type="match status" value="1"/>
</dbReference>
<protein>
    <submittedName>
        <fullName evidence="12">Putative disease resistance protein RGA3 isoform X1</fullName>
    </submittedName>
</protein>
<dbReference type="InterPro" id="IPR042197">
    <property type="entry name" value="Apaf_helical"/>
</dbReference>
<dbReference type="STRING" id="337451.A0A3S3MXQ6"/>
<feature type="domain" description="R13L1/DRL21-like LRR repeat region" evidence="11">
    <location>
        <begin position="676"/>
        <end position="801"/>
    </location>
</feature>
<dbReference type="Gene3D" id="3.80.10.10">
    <property type="entry name" value="Ribonuclease Inhibitor"/>
    <property type="match status" value="3"/>
</dbReference>
<keyword evidence="4" id="KW-0611">Plant defense</keyword>
<dbReference type="FunFam" id="3.40.50.300:FF:001091">
    <property type="entry name" value="Probable disease resistance protein At1g61300"/>
    <property type="match status" value="1"/>
</dbReference>
<dbReference type="Pfam" id="PF18052">
    <property type="entry name" value="Rx_N"/>
    <property type="match status" value="1"/>
</dbReference>
<keyword evidence="2" id="KW-0677">Repeat</keyword>
<keyword evidence="13" id="KW-1185">Reference proteome</keyword>
<dbReference type="Pfam" id="PF00931">
    <property type="entry name" value="NB-ARC"/>
    <property type="match status" value="1"/>
</dbReference>
<feature type="domain" description="Disease resistance protein winged helix" evidence="10">
    <location>
        <begin position="423"/>
        <end position="491"/>
    </location>
</feature>
<dbReference type="Gene3D" id="1.10.8.430">
    <property type="entry name" value="Helical domain of apoptotic protease-activating factors"/>
    <property type="match status" value="1"/>
</dbReference>
<sequence>MAELLSKLFDEFLSKLSSGVENELRLLLGLEKEKQKLGSNMSRITAMLQDAESRRVLDESSKDWLRKLKVVVYDAEDLLDELVVEDQRRKVENEDGMGKKVCNFFSPLNPLCFRLKIAHKIQELRDKLDALAKENKDFSLMGGVVSNQSLISDERETSSKVIPSETCGRDDEKEELIDSLLNSGNAEVLSVIPIVGMGGLGKTTLAQLVYSHERVVTHFGLRMWVYVSDQDFIVKRLLEKILKSANDGTVVDQLSMDQIMTRLEKELSGKRYLLVLDDVWNEDYHKWDELKTVLKCGAIGSKILVTTRNDKVAEIMDALPRPPLGTLSPVESWTLFEKVAHPPTRFVSIGEEIVRRCGGVPLAIKTLGGMLRNETSEREWQSVTDSELWKRTDKEGRVLSILRLSYDHLTSSLKQCFVYCAVIPKGRQFYKDGLIKKWIAQGFIHSDDENELLEEEGEKYFNALLRRSLFQVDVETASNDAYKMHDLIHDLLRSVAGKECFVVEASMKNDLTHHLALCNDETRHLVLCNAEWAGEPKNLDALKKCKKLRSMITYVDIDINICLSFTCLRVLDVSSTMIRYLPNSIDKLRHLRYFDISDTEITELPETICNLHSLQTLILLGIRLERLPKNMKRMISLRHIEFEGGDDFPLPEGIGELTFLRTLPKFFIAKESGARIEELKGLNLLWRNIHIGGLDNIRNGRCAGEADLKAKKHVDSLKLSWSGDATVAAEGNAKEVIEVLEPNSDLKELSVANYTGLEFPSWMTQKLTNLKKISLSSCKRCEQLPPLGRLHFLESLEIYQMDAVKYIVEFDESHNYKDLFPSLKDLDLRNIPNLEGWSSPQKDGDGDEQGRERYKQVIFKCLRTLKIHDCPKLARPPRLPLLPSLESLEIGGMCWDMIQIPTSQSLMKVKLNRMPDLERWSPHEADDGTPVIFYPIRTLSISNCPKLICLPMFLLPALEELEMSEVGCEKIELSRSHSLKRVDLERWSLQEVDDDKDEQVTFRSLRTLSISKCPKLIFPHQLLLPALEELEMKGVGCEKIEFSTSKSLKRVELRNMPNLERLSPQEADDDEQVVFPGLVELGVEECPRMVCFPHLLPSLKKLKICESNEMLLASVTNYTSLSALSIIGLREIKHLPKELGPNYTSLRILMISNCPKLISLSNLLENLLALKELMVIFCNDLILSLPDGLQQQQRLPPLNSLEVLEIRHSCEKQTSLPGDGIVLTSLRKLEIHYCENIESFSADMLKNLTKLSISNSPKVWSSLVSLENLNSLEHLRISGCPEPVMMKLLESMENLTSLVDLWIEDCPGMRSLPESVKNLTSLTQLRIEECPDMRSLPKGLQHLKNLKQLSISGCPVLRSRLQYNKGQDLHKVAHVRYVDIDEESDISDSEGEESDISDSEWEESSDVQCPHPLLHSLKKLEKLPLPFCSSSPSSPPPPST</sequence>
<dbReference type="OrthoDB" id="10257471at2759"/>
<feature type="compositionally biased region" description="Acidic residues" evidence="7">
    <location>
        <begin position="1383"/>
        <end position="1405"/>
    </location>
</feature>
<proteinExistence type="predicted"/>
<dbReference type="EMBL" id="QPKB01000009">
    <property type="protein sequence ID" value="RWR91943.1"/>
    <property type="molecule type" value="Genomic_DNA"/>
</dbReference>
<dbReference type="PANTHER" id="PTHR36766:SF70">
    <property type="entry name" value="DISEASE RESISTANCE PROTEIN RGA4"/>
    <property type="match status" value="1"/>
</dbReference>
<dbReference type="Proteomes" id="UP000283530">
    <property type="component" value="Unassembled WGS sequence"/>
</dbReference>
<organism evidence="12 13">
    <name type="scientific">Cinnamomum micranthum f. kanehirae</name>
    <dbReference type="NCBI Taxonomy" id="337451"/>
    <lineage>
        <taxon>Eukaryota</taxon>
        <taxon>Viridiplantae</taxon>
        <taxon>Streptophyta</taxon>
        <taxon>Embryophyta</taxon>
        <taxon>Tracheophyta</taxon>
        <taxon>Spermatophyta</taxon>
        <taxon>Magnoliopsida</taxon>
        <taxon>Magnoliidae</taxon>
        <taxon>Laurales</taxon>
        <taxon>Lauraceae</taxon>
        <taxon>Cinnamomum</taxon>
    </lineage>
</organism>
<dbReference type="InterPro" id="IPR041118">
    <property type="entry name" value="Rx_N"/>
</dbReference>
<evidence type="ECO:0000256" key="4">
    <source>
        <dbReference type="ARBA" id="ARBA00022821"/>
    </source>
</evidence>
<evidence type="ECO:0000256" key="2">
    <source>
        <dbReference type="ARBA" id="ARBA00022737"/>
    </source>
</evidence>
<dbReference type="FunFam" id="1.10.10.10:FF:000322">
    <property type="entry name" value="Probable disease resistance protein At1g63360"/>
    <property type="match status" value="1"/>
</dbReference>
<dbReference type="PRINTS" id="PR00364">
    <property type="entry name" value="DISEASERSIST"/>
</dbReference>
<dbReference type="Gene3D" id="1.20.5.4130">
    <property type="match status" value="1"/>
</dbReference>
<evidence type="ECO:0000259" key="11">
    <source>
        <dbReference type="Pfam" id="PF25019"/>
    </source>
</evidence>
<dbReference type="Pfam" id="PF25019">
    <property type="entry name" value="LRR_R13L1-DRL21"/>
    <property type="match status" value="2"/>
</dbReference>
<keyword evidence="3" id="KW-0547">Nucleotide-binding</keyword>
<keyword evidence="1" id="KW-0433">Leucine-rich repeat</keyword>
<gene>
    <name evidence="12" type="ORF">CKAN_02112800</name>
</gene>
<dbReference type="InterPro" id="IPR002182">
    <property type="entry name" value="NB-ARC"/>
</dbReference>
<dbReference type="CDD" id="cd14798">
    <property type="entry name" value="RX-CC_like"/>
    <property type="match status" value="1"/>
</dbReference>
<dbReference type="Gene3D" id="3.40.50.300">
    <property type="entry name" value="P-loop containing nucleotide triphosphate hydrolases"/>
    <property type="match status" value="1"/>
</dbReference>
<evidence type="ECO:0000256" key="5">
    <source>
        <dbReference type="ARBA" id="ARBA00022840"/>
    </source>
</evidence>
<dbReference type="InterPro" id="IPR027417">
    <property type="entry name" value="P-loop_NTPase"/>
</dbReference>
<evidence type="ECO:0000259" key="9">
    <source>
        <dbReference type="Pfam" id="PF18052"/>
    </source>
</evidence>
<reference evidence="12 13" key="1">
    <citation type="journal article" date="2019" name="Nat. Plants">
        <title>Stout camphor tree genome fills gaps in understanding of flowering plant genome evolution.</title>
        <authorList>
            <person name="Chaw S.M."/>
            <person name="Liu Y.C."/>
            <person name="Wu Y.W."/>
            <person name="Wang H.Y."/>
            <person name="Lin C.I."/>
            <person name="Wu C.S."/>
            <person name="Ke H.M."/>
            <person name="Chang L.Y."/>
            <person name="Hsu C.Y."/>
            <person name="Yang H.T."/>
            <person name="Sudianto E."/>
            <person name="Hsu M.H."/>
            <person name="Wu K.P."/>
            <person name="Wang L.N."/>
            <person name="Leebens-Mack J.H."/>
            <person name="Tsai I.J."/>
        </authorList>
    </citation>
    <scope>NUCLEOTIDE SEQUENCE [LARGE SCALE GENOMIC DNA]</scope>
    <source>
        <strain evidence="13">cv. Chaw 1501</strain>
        <tissue evidence="12">Young leaves</tissue>
    </source>
</reference>
<feature type="region of interest" description="Disordered" evidence="7">
    <location>
        <begin position="1383"/>
        <end position="1408"/>
    </location>
</feature>
<evidence type="ECO:0000259" key="10">
    <source>
        <dbReference type="Pfam" id="PF23559"/>
    </source>
</evidence>
<accession>A0A3S3MXQ6</accession>
<feature type="coiled-coil region" evidence="6">
    <location>
        <begin position="114"/>
        <end position="141"/>
    </location>
</feature>
<keyword evidence="5" id="KW-0067">ATP-binding</keyword>
<feature type="domain" description="R13L1/DRL21-like LRR repeat region" evidence="11">
    <location>
        <begin position="1287"/>
        <end position="1354"/>
    </location>
</feature>
<keyword evidence="6" id="KW-0175">Coiled coil</keyword>